<evidence type="ECO:0000313" key="1">
    <source>
        <dbReference type="EMBL" id="KAI3782293.1"/>
    </source>
</evidence>
<organism evidence="1 2">
    <name type="scientific">Cichorium intybus</name>
    <name type="common">Chicory</name>
    <dbReference type="NCBI Taxonomy" id="13427"/>
    <lineage>
        <taxon>Eukaryota</taxon>
        <taxon>Viridiplantae</taxon>
        <taxon>Streptophyta</taxon>
        <taxon>Embryophyta</taxon>
        <taxon>Tracheophyta</taxon>
        <taxon>Spermatophyta</taxon>
        <taxon>Magnoliopsida</taxon>
        <taxon>eudicotyledons</taxon>
        <taxon>Gunneridae</taxon>
        <taxon>Pentapetalae</taxon>
        <taxon>asterids</taxon>
        <taxon>campanulids</taxon>
        <taxon>Asterales</taxon>
        <taxon>Asteraceae</taxon>
        <taxon>Cichorioideae</taxon>
        <taxon>Cichorieae</taxon>
        <taxon>Cichoriinae</taxon>
        <taxon>Cichorium</taxon>
    </lineage>
</organism>
<reference evidence="2" key="1">
    <citation type="journal article" date="2022" name="Mol. Ecol. Resour.">
        <title>The genomes of chicory, endive, great burdock and yacon provide insights into Asteraceae palaeo-polyploidization history and plant inulin production.</title>
        <authorList>
            <person name="Fan W."/>
            <person name="Wang S."/>
            <person name="Wang H."/>
            <person name="Wang A."/>
            <person name="Jiang F."/>
            <person name="Liu H."/>
            <person name="Zhao H."/>
            <person name="Xu D."/>
            <person name="Zhang Y."/>
        </authorList>
    </citation>
    <scope>NUCLEOTIDE SEQUENCE [LARGE SCALE GENOMIC DNA]</scope>
    <source>
        <strain evidence="2">cv. Punajuju</strain>
    </source>
</reference>
<evidence type="ECO:0000313" key="2">
    <source>
        <dbReference type="Proteomes" id="UP001055811"/>
    </source>
</evidence>
<proteinExistence type="predicted"/>
<dbReference type="EMBL" id="CM042010">
    <property type="protein sequence ID" value="KAI3782293.1"/>
    <property type="molecule type" value="Genomic_DNA"/>
</dbReference>
<comment type="caution">
    <text evidence="1">The sequence shown here is derived from an EMBL/GenBank/DDBJ whole genome shotgun (WGS) entry which is preliminary data.</text>
</comment>
<reference evidence="1 2" key="2">
    <citation type="journal article" date="2022" name="Mol. Ecol. Resour.">
        <title>The genomes of chicory, endive, great burdock and yacon provide insights into Asteraceae paleo-polyploidization history and plant inulin production.</title>
        <authorList>
            <person name="Fan W."/>
            <person name="Wang S."/>
            <person name="Wang H."/>
            <person name="Wang A."/>
            <person name="Jiang F."/>
            <person name="Liu H."/>
            <person name="Zhao H."/>
            <person name="Xu D."/>
            <person name="Zhang Y."/>
        </authorList>
    </citation>
    <scope>NUCLEOTIDE SEQUENCE [LARGE SCALE GENOMIC DNA]</scope>
    <source>
        <strain evidence="2">cv. Punajuju</strain>
        <tissue evidence="1">Leaves</tissue>
    </source>
</reference>
<gene>
    <name evidence="1" type="ORF">L2E82_12333</name>
</gene>
<dbReference type="Proteomes" id="UP001055811">
    <property type="component" value="Linkage Group LG02"/>
</dbReference>
<sequence>MEMGYDEIQVMYHDFVSFKSFYDSAMARQPTQSFYVLQTLIYQGCIFSQPYFLPKKKPTDFKLRKKNQWDFIGDWVSSDSRYFITQSQPIRDATEKTKNKITSHSYSRKCPNDDDDFVNPPPVTLPIQKLVAKETRMPNSKKVKDSLRKLNTRFPPSHITQTMACLNNEQRRCIQSIGFGSAITMKLQKLPRRLCYWVVDNYDPTTNSIRFNDQNLLVTREKVHAIYGIPMGDIQMSNPYKANPKNRCQTLEIPIPEIDQENTTNPCCGDDSKGHDWWPAVYYEFSCTFRIGYDWMSNDGDNQSSFLGEY</sequence>
<keyword evidence="2" id="KW-1185">Reference proteome</keyword>
<accession>A0ACB9GGI2</accession>
<protein>
    <submittedName>
        <fullName evidence="1">Uncharacterized protein</fullName>
    </submittedName>
</protein>
<name>A0ACB9GGI2_CICIN</name>